<comment type="caution">
    <text evidence="1">The sequence shown here is derived from an EMBL/GenBank/DDBJ whole genome shotgun (WGS) entry which is preliminary data.</text>
</comment>
<gene>
    <name evidence="1" type="ORF">A0H81_09402</name>
</gene>
<organism evidence="1 2">
    <name type="scientific">Grifola frondosa</name>
    <name type="common">Maitake</name>
    <name type="synonym">Polyporus frondosus</name>
    <dbReference type="NCBI Taxonomy" id="5627"/>
    <lineage>
        <taxon>Eukaryota</taxon>
        <taxon>Fungi</taxon>
        <taxon>Dikarya</taxon>
        <taxon>Basidiomycota</taxon>
        <taxon>Agaricomycotina</taxon>
        <taxon>Agaricomycetes</taxon>
        <taxon>Polyporales</taxon>
        <taxon>Grifolaceae</taxon>
        <taxon>Grifola</taxon>
    </lineage>
</organism>
<dbReference type="Proteomes" id="UP000092993">
    <property type="component" value="Unassembled WGS sequence"/>
</dbReference>
<dbReference type="AlphaFoldDB" id="A0A1C7M2H5"/>
<sequence>MTYTPGLVCLWKKRGDYRTHRSFSTENGSEGVKVPAFSLIARSAPTFIPRSVFDTLCNLRLCSVGKYSEHGTIRIRTFYGSKNKMMSAGNGAENAKIATQSLAIYM</sequence>
<evidence type="ECO:0000313" key="2">
    <source>
        <dbReference type="Proteomes" id="UP000092993"/>
    </source>
</evidence>
<accession>A0A1C7M2H5</accession>
<proteinExistence type="predicted"/>
<reference evidence="1 2" key="1">
    <citation type="submission" date="2016-03" db="EMBL/GenBank/DDBJ databases">
        <title>Whole genome sequencing of Grifola frondosa 9006-11.</title>
        <authorList>
            <person name="Min B."/>
            <person name="Park H."/>
            <person name="Kim J.-G."/>
            <person name="Cho H."/>
            <person name="Oh Y.-L."/>
            <person name="Kong W.-S."/>
            <person name="Choi I.-G."/>
        </authorList>
    </citation>
    <scope>NUCLEOTIDE SEQUENCE [LARGE SCALE GENOMIC DNA]</scope>
    <source>
        <strain evidence="1 2">9006-11</strain>
    </source>
</reference>
<name>A0A1C7M2H5_GRIFR</name>
<evidence type="ECO:0000313" key="1">
    <source>
        <dbReference type="EMBL" id="OBZ70948.1"/>
    </source>
</evidence>
<dbReference type="EMBL" id="LUGG01000013">
    <property type="protein sequence ID" value="OBZ70948.1"/>
    <property type="molecule type" value="Genomic_DNA"/>
</dbReference>
<keyword evidence="2" id="KW-1185">Reference proteome</keyword>
<protein>
    <submittedName>
        <fullName evidence="1">Uncharacterized protein</fullName>
    </submittedName>
</protein>